<keyword evidence="1" id="KW-1133">Transmembrane helix</keyword>
<gene>
    <name evidence="2" type="ORF">BpHYR1_053849</name>
</gene>
<protein>
    <submittedName>
        <fullName evidence="2">Uncharacterized protein</fullName>
    </submittedName>
</protein>
<name>A0A3M7Q5I7_BRAPC</name>
<accession>A0A3M7Q5I7</accession>
<feature type="transmembrane region" description="Helical" evidence="1">
    <location>
        <begin position="200"/>
        <end position="219"/>
    </location>
</feature>
<keyword evidence="3" id="KW-1185">Reference proteome</keyword>
<evidence type="ECO:0000313" key="2">
    <source>
        <dbReference type="EMBL" id="RNA06660.1"/>
    </source>
</evidence>
<dbReference type="AlphaFoldDB" id="A0A3M7Q5I7"/>
<dbReference type="EMBL" id="REGN01007320">
    <property type="protein sequence ID" value="RNA06660.1"/>
    <property type="molecule type" value="Genomic_DNA"/>
</dbReference>
<evidence type="ECO:0000313" key="3">
    <source>
        <dbReference type="Proteomes" id="UP000276133"/>
    </source>
</evidence>
<organism evidence="2 3">
    <name type="scientific">Brachionus plicatilis</name>
    <name type="common">Marine rotifer</name>
    <name type="synonym">Brachionus muelleri</name>
    <dbReference type="NCBI Taxonomy" id="10195"/>
    <lineage>
        <taxon>Eukaryota</taxon>
        <taxon>Metazoa</taxon>
        <taxon>Spiralia</taxon>
        <taxon>Gnathifera</taxon>
        <taxon>Rotifera</taxon>
        <taxon>Eurotatoria</taxon>
        <taxon>Monogononta</taxon>
        <taxon>Pseudotrocha</taxon>
        <taxon>Ploima</taxon>
        <taxon>Brachionidae</taxon>
        <taxon>Brachionus</taxon>
    </lineage>
</organism>
<evidence type="ECO:0000256" key="1">
    <source>
        <dbReference type="SAM" id="Phobius"/>
    </source>
</evidence>
<proteinExistence type="predicted"/>
<dbReference type="Proteomes" id="UP000276133">
    <property type="component" value="Unassembled WGS sequence"/>
</dbReference>
<reference evidence="2 3" key="1">
    <citation type="journal article" date="2018" name="Sci. Rep.">
        <title>Genomic signatures of local adaptation to the degree of environmental predictability in rotifers.</title>
        <authorList>
            <person name="Franch-Gras L."/>
            <person name="Hahn C."/>
            <person name="Garcia-Roger E.M."/>
            <person name="Carmona M.J."/>
            <person name="Serra M."/>
            <person name="Gomez A."/>
        </authorList>
    </citation>
    <scope>NUCLEOTIDE SEQUENCE [LARGE SCALE GENOMIC DNA]</scope>
    <source>
        <strain evidence="2">HYR1</strain>
    </source>
</reference>
<sequence>MILNCSKSCSTNKTKCSKFCFINCGSLQNLCEFAKIKNYLENLKIKLKEYPAILIKRKKPIEKNQISNARNQFVNSEYDINQNDCSKFEPSKSMIDNFYEKTFKLKDVISTKKNFKIFQSNNQNNIIVNLSNECDSSSIFYTSDCEYSIDSLDLILNDEQINALVDKRLIKDKRLMPFKIEYIEKIKLAIKLSNKMRKSFFILFIAIYFFISIGTTNAIRCIACDTCLGSSSANIDDPRIIDCDYYCYKITYLSGTISKGCSSGCTSGTLANGDKTISFSSIFLFKNKI</sequence>
<keyword evidence="1" id="KW-0472">Membrane</keyword>
<keyword evidence="1" id="KW-0812">Transmembrane</keyword>
<comment type="caution">
    <text evidence="2">The sequence shown here is derived from an EMBL/GenBank/DDBJ whole genome shotgun (WGS) entry which is preliminary data.</text>
</comment>